<gene>
    <name evidence="10" type="ORF">MANES_02G117518v8</name>
</gene>
<dbReference type="InterPro" id="IPR008217">
    <property type="entry name" value="Ccc1_fam"/>
</dbReference>
<dbReference type="Gramene" id="Manes.02G117518.1.v8.1">
    <property type="protein sequence ID" value="Manes.02G117518.1.v8.1.CDS.1"/>
    <property type="gene ID" value="Manes.02G117518.v8.1"/>
</dbReference>
<protein>
    <recommendedName>
        <fullName evidence="9">Vacuolar iron transporter</fullName>
    </recommendedName>
</protein>
<dbReference type="GO" id="GO:0005384">
    <property type="term" value="F:manganese ion transmembrane transporter activity"/>
    <property type="evidence" value="ECO:0000318"/>
    <property type="project" value="GO_Central"/>
</dbReference>
<dbReference type="GO" id="GO:0005774">
    <property type="term" value="C:vacuolar membrane"/>
    <property type="evidence" value="ECO:0007669"/>
    <property type="project" value="UniProtKB-SubCell"/>
</dbReference>
<dbReference type="GO" id="GO:0140315">
    <property type="term" value="F:iron ion sequestering activity"/>
    <property type="evidence" value="ECO:0007669"/>
    <property type="project" value="UniProtKB-UniRule"/>
</dbReference>
<keyword evidence="3" id="KW-0408">Iron</keyword>
<comment type="caution">
    <text evidence="10">The sequence shown here is derived from an EMBL/GenBank/DDBJ whole genome shotgun (WGS) entry which is preliminary data.</text>
</comment>
<evidence type="ECO:0000256" key="5">
    <source>
        <dbReference type="ARBA" id="ARBA00022692"/>
    </source>
</evidence>
<evidence type="ECO:0000313" key="11">
    <source>
        <dbReference type="Proteomes" id="UP000091857"/>
    </source>
</evidence>
<evidence type="ECO:0000256" key="2">
    <source>
        <dbReference type="ARBA" id="ARBA00007049"/>
    </source>
</evidence>
<reference evidence="11" key="1">
    <citation type="journal article" date="2016" name="Nat. Biotechnol.">
        <title>Sequencing wild and cultivated cassava and related species reveals extensive interspecific hybridization and genetic diversity.</title>
        <authorList>
            <person name="Bredeson J.V."/>
            <person name="Lyons J.B."/>
            <person name="Prochnik S.E."/>
            <person name="Wu G.A."/>
            <person name="Ha C.M."/>
            <person name="Edsinger-Gonzales E."/>
            <person name="Grimwood J."/>
            <person name="Schmutz J."/>
            <person name="Rabbi I.Y."/>
            <person name="Egesi C."/>
            <person name="Nauluvula P."/>
            <person name="Lebot V."/>
            <person name="Ndunguru J."/>
            <person name="Mkamilo G."/>
            <person name="Bart R.S."/>
            <person name="Setter T.L."/>
            <person name="Gleadow R.M."/>
            <person name="Kulakow P."/>
            <person name="Ferguson M.E."/>
            <person name="Rounsley S."/>
            <person name="Rokhsar D.S."/>
        </authorList>
    </citation>
    <scope>NUCLEOTIDE SEQUENCE [LARGE SCALE GENOMIC DNA]</scope>
    <source>
        <strain evidence="11">cv. AM560-2</strain>
    </source>
</reference>
<dbReference type="EMBL" id="CM004388">
    <property type="protein sequence ID" value="OAY57708.1"/>
    <property type="molecule type" value="Genomic_DNA"/>
</dbReference>
<dbReference type="PANTHER" id="PTHR31851">
    <property type="entry name" value="FE(2+)/MN(2+) TRANSPORTER PCL1"/>
    <property type="match status" value="1"/>
</dbReference>
<evidence type="ECO:0000256" key="8">
    <source>
        <dbReference type="ARBA" id="ARBA00044464"/>
    </source>
</evidence>
<dbReference type="GO" id="GO:0030026">
    <property type="term" value="P:intracellular manganese ion homeostasis"/>
    <property type="evidence" value="ECO:0000318"/>
    <property type="project" value="GO_Central"/>
</dbReference>
<dbReference type="STRING" id="3983.A0A2C9WEL6"/>
<keyword evidence="7 9" id="KW-0472">Membrane</keyword>
<evidence type="ECO:0000256" key="4">
    <source>
        <dbReference type="ARBA" id="ARBA00022554"/>
    </source>
</evidence>
<evidence type="ECO:0000256" key="3">
    <source>
        <dbReference type="ARBA" id="ARBA00022496"/>
    </source>
</evidence>
<keyword evidence="3" id="KW-0410">Iron transport</keyword>
<comment type="similarity">
    <text evidence="2 9">Belongs to the CCC1 family.</text>
</comment>
<evidence type="ECO:0000256" key="7">
    <source>
        <dbReference type="ARBA" id="ARBA00023136"/>
    </source>
</evidence>
<evidence type="ECO:0000256" key="6">
    <source>
        <dbReference type="ARBA" id="ARBA00022989"/>
    </source>
</evidence>
<dbReference type="Proteomes" id="UP000091857">
    <property type="component" value="Chromosome 2"/>
</dbReference>
<dbReference type="Pfam" id="PF01988">
    <property type="entry name" value="VIT1"/>
    <property type="match status" value="2"/>
</dbReference>
<keyword evidence="5 9" id="KW-0812">Transmembrane</keyword>
<dbReference type="OMA" id="EDRWSMI"/>
<sequence length="293" mass="30344">MIISPQKSQTCAEEADDGNYQSPKMLQRAQWLRAALLGASDGVLSTTSLMLGVGASEEDGRSMVLSGLAGALAGACSMAVGEFVSVSTQRDIEKATVSCRSSKNVGHNGFVMKLDIASTPPCIEEETRLGQTKLAMTPLENIQRSELICPSIEKVSPSNLPSAVTPGRSPVMRVLKEDARGSSGTSLDDNGGEVLIANPYKAAAASALAFMCGSCVPLLPAILVTQKVAKMVVIAVATSIALAIFGSLGAYLGGSAVKISALRVMVGGWIAMAITYGLLKPFDSDDKGSKATE</sequence>
<feature type="transmembrane region" description="Helical" evidence="9">
    <location>
        <begin position="63"/>
        <end position="84"/>
    </location>
</feature>
<dbReference type="GO" id="GO:0016020">
    <property type="term" value="C:membrane"/>
    <property type="evidence" value="ECO:0000318"/>
    <property type="project" value="GO_Central"/>
</dbReference>
<proteinExistence type="inferred from homology"/>
<keyword evidence="4 9" id="KW-0926">Vacuole</keyword>
<feature type="transmembrane region" description="Helical" evidence="9">
    <location>
        <begin position="202"/>
        <end position="225"/>
    </location>
</feature>
<keyword evidence="11" id="KW-1185">Reference proteome</keyword>
<evidence type="ECO:0000256" key="1">
    <source>
        <dbReference type="ARBA" id="ARBA00004128"/>
    </source>
</evidence>
<dbReference type="GO" id="GO:0005381">
    <property type="term" value="F:iron ion transmembrane transporter activity"/>
    <property type="evidence" value="ECO:0000318"/>
    <property type="project" value="GO_Central"/>
</dbReference>
<keyword evidence="9" id="KW-0813">Transport</keyword>
<name>A0A2C9WEL6_MANES</name>
<evidence type="ECO:0000256" key="9">
    <source>
        <dbReference type="RuleBase" id="RU369115"/>
    </source>
</evidence>
<accession>A0A2C9WEL6</accession>
<feature type="transmembrane region" description="Helical" evidence="9">
    <location>
        <begin position="31"/>
        <end position="51"/>
    </location>
</feature>
<evidence type="ECO:0000313" key="10">
    <source>
        <dbReference type="EMBL" id="OAY57708.1"/>
    </source>
</evidence>
<keyword evidence="9" id="KW-0406">Ion transport</keyword>
<keyword evidence="6 9" id="KW-1133">Transmembrane helix</keyword>
<comment type="function">
    <text evidence="9">Vacuolar Fe(2+) uptake transporter.</text>
</comment>
<comment type="catalytic activity">
    <reaction evidence="8">
        <text>Fe(2+)(in) = Fe(2+)(out)</text>
        <dbReference type="Rhea" id="RHEA:28486"/>
        <dbReference type="ChEBI" id="CHEBI:29033"/>
    </reaction>
    <physiologicalReaction direction="left-to-right" evidence="8">
        <dbReference type="Rhea" id="RHEA:28487"/>
    </physiologicalReaction>
</comment>
<comment type="subcellular location">
    <subcellularLocation>
        <location evidence="1 9">Vacuole membrane</location>
        <topology evidence="1 9">Multi-pass membrane protein</topology>
    </subcellularLocation>
</comment>
<feature type="transmembrane region" description="Helical" evidence="9">
    <location>
        <begin position="231"/>
        <end position="253"/>
    </location>
</feature>
<dbReference type="AlphaFoldDB" id="A0A2C9WEL6"/>
<feature type="transmembrane region" description="Helical" evidence="9">
    <location>
        <begin position="260"/>
        <end position="279"/>
    </location>
</feature>
<organism evidence="10 11">
    <name type="scientific">Manihot esculenta</name>
    <name type="common">Cassava</name>
    <name type="synonym">Jatropha manihot</name>
    <dbReference type="NCBI Taxonomy" id="3983"/>
    <lineage>
        <taxon>Eukaryota</taxon>
        <taxon>Viridiplantae</taxon>
        <taxon>Streptophyta</taxon>
        <taxon>Embryophyta</taxon>
        <taxon>Tracheophyta</taxon>
        <taxon>Spermatophyta</taxon>
        <taxon>Magnoliopsida</taxon>
        <taxon>eudicotyledons</taxon>
        <taxon>Gunneridae</taxon>
        <taxon>Pentapetalae</taxon>
        <taxon>rosids</taxon>
        <taxon>fabids</taxon>
        <taxon>Malpighiales</taxon>
        <taxon>Euphorbiaceae</taxon>
        <taxon>Crotonoideae</taxon>
        <taxon>Manihoteae</taxon>
        <taxon>Manihot</taxon>
    </lineage>
</organism>